<accession>A0A2U2JAC7</accession>
<proteinExistence type="predicted"/>
<keyword evidence="3" id="KW-1185">Reference proteome</keyword>
<dbReference type="Pfam" id="PF20434">
    <property type="entry name" value="BD-FAE"/>
    <property type="match status" value="1"/>
</dbReference>
<dbReference type="RefSeq" id="WP_109404840.1">
    <property type="nucleotide sequence ID" value="NZ_QFFG01000003.1"/>
</dbReference>
<dbReference type="Proteomes" id="UP000245670">
    <property type="component" value="Unassembled WGS sequence"/>
</dbReference>
<reference evidence="2 3" key="1">
    <citation type="submission" date="2018-05" db="EMBL/GenBank/DDBJ databases">
        <title>Polaribacter aquimarinus sp. nov., isolated from sediment in a sediment of sea.</title>
        <authorList>
            <person name="Lu D."/>
        </authorList>
    </citation>
    <scope>NUCLEOTIDE SEQUENCE [LARGE SCALE GENOMIC DNA]</scope>
    <source>
        <strain evidence="2 3">ZY113</strain>
    </source>
</reference>
<name>A0A2U2JAC7_9FLAO</name>
<evidence type="ECO:0000313" key="3">
    <source>
        <dbReference type="Proteomes" id="UP000245670"/>
    </source>
</evidence>
<dbReference type="InterPro" id="IPR053145">
    <property type="entry name" value="AB_hydrolase_Est10"/>
</dbReference>
<dbReference type="InterPro" id="IPR049492">
    <property type="entry name" value="BD-FAE-like_dom"/>
</dbReference>
<dbReference type="OrthoDB" id="9809549at2"/>
<organism evidence="2 3">
    <name type="scientific">Polaribacter aquimarinus</name>
    <dbReference type="NCBI Taxonomy" id="2100726"/>
    <lineage>
        <taxon>Bacteria</taxon>
        <taxon>Pseudomonadati</taxon>
        <taxon>Bacteroidota</taxon>
        <taxon>Flavobacteriia</taxon>
        <taxon>Flavobacteriales</taxon>
        <taxon>Flavobacteriaceae</taxon>
    </lineage>
</organism>
<dbReference type="SUPFAM" id="SSF53474">
    <property type="entry name" value="alpha/beta-Hydrolases"/>
    <property type="match status" value="1"/>
</dbReference>
<gene>
    <name evidence="2" type="ORF">DIS07_08655</name>
</gene>
<dbReference type="InterPro" id="IPR029058">
    <property type="entry name" value="AB_hydrolase_fold"/>
</dbReference>
<dbReference type="AlphaFoldDB" id="A0A2U2JAC7"/>
<sequence>MIRVILYLVLYVIGISVTIAQVKSEGILLNNNDVELPGTLTYTQTNLPLIIWVHGSGNIDRNGNQTPMIKANYIKQFRDSINKHNIAFYSYDKRTATKKNIPILKNGVHINDYVTDVKKAIYHFKNDKRFSKIILVGHSQGSLVAMLASEKVDKLISIAGPGMSADKTIIKQIQEKAPFLDSITIAHFKELATTGKIENVNPMLISIFRKENQSFLSSWIEYSPEKEIQKVKVPILIVNGDRDLQVKETDARDLHKANPNAEIKIIKNMNHVLKEVNSNIENQTSYLKPDYPLSSELIKTIVKFIKK</sequence>
<dbReference type="GO" id="GO:0052689">
    <property type="term" value="F:carboxylic ester hydrolase activity"/>
    <property type="evidence" value="ECO:0007669"/>
    <property type="project" value="TreeGrafter"/>
</dbReference>
<evidence type="ECO:0000259" key="1">
    <source>
        <dbReference type="Pfam" id="PF20434"/>
    </source>
</evidence>
<dbReference type="PANTHER" id="PTHR43265">
    <property type="entry name" value="ESTERASE ESTD"/>
    <property type="match status" value="1"/>
</dbReference>
<feature type="domain" description="BD-FAE-like" evidence="1">
    <location>
        <begin position="43"/>
        <end position="256"/>
    </location>
</feature>
<comment type="caution">
    <text evidence="2">The sequence shown here is derived from an EMBL/GenBank/DDBJ whole genome shotgun (WGS) entry which is preliminary data.</text>
</comment>
<dbReference type="Gene3D" id="3.40.50.1820">
    <property type="entry name" value="alpha/beta hydrolase"/>
    <property type="match status" value="1"/>
</dbReference>
<keyword evidence="2" id="KW-0378">Hydrolase</keyword>
<evidence type="ECO:0000313" key="2">
    <source>
        <dbReference type="EMBL" id="PWG05296.1"/>
    </source>
</evidence>
<dbReference type="PANTHER" id="PTHR43265:SF1">
    <property type="entry name" value="ESTERASE ESTD"/>
    <property type="match status" value="1"/>
</dbReference>
<dbReference type="EMBL" id="QFFG01000003">
    <property type="protein sequence ID" value="PWG05296.1"/>
    <property type="molecule type" value="Genomic_DNA"/>
</dbReference>
<protein>
    <submittedName>
        <fullName evidence="2">Alpha/beta hydrolase</fullName>
    </submittedName>
</protein>